<name>A0ABT5ARX9_9CYAN</name>
<protein>
    <submittedName>
        <fullName evidence="1">DUF1636 domain-containing protein</fullName>
    </submittedName>
</protein>
<comment type="caution">
    <text evidence="1">The sequence shown here is derived from an EMBL/GenBank/DDBJ whole genome shotgun (WGS) entry which is preliminary data.</text>
</comment>
<dbReference type="RefSeq" id="WP_271731982.1">
    <property type="nucleotide sequence ID" value="NZ_JANQDP010000072.1"/>
</dbReference>
<dbReference type="SUPFAM" id="SSF52833">
    <property type="entry name" value="Thioredoxin-like"/>
    <property type="match status" value="1"/>
</dbReference>
<dbReference type="InterPro" id="IPR012863">
    <property type="entry name" value="DUF1636"/>
</dbReference>
<keyword evidence="2" id="KW-1185">Reference proteome</keyword>
<dbReference type="CDD" id="cd02980">
    <property type="entry name" value="TRX_Fd_family"/>
    <property type="match status" value="1"/>
</dbReference>
<organism evidence="1 2">
    <name type="scientific">Anabaenopsis arnoldii</name>
    <dbReference type="NCBI Taxonomy" id="2152938"/>
    <lineage>
        <taxon>Bacteria</taxon>
        <taxon>Bacillati</taxon>
        <taxon>Cyanobacteriota</taxon>
        <taxon>Cyanophyceae</taxon>
        <taxon>Nostocales</taxon>
        <taxon>Nodulariaceae</taxon>
        <taxon>Anabaenopsis</taxon>
    </lineage>
</organism>
<dbReference type="Proteomes" id="UP001212499">
    <property type="component" value="Unassembled WGS sequence"/>
</dbReference>
<evidence type="ECO:0000313" key="2">
    <source>
        <dbReference type="Proteomes" id="UP001212499"/>
    </source>
</evidence>
<sequence>MRAEHTIFVCTTCGSKWEGGKRVGESGGEILLKHLQAHYPHWELNTEFRIQPVECMSACDRSCVVSFASHDKYTYLFGDLSPELSPAEVEGIFQCAGKYYAHPQGLLPWGERPEPLKKGILARIPAVPTPLQINCTEAKICN</sequence>
<evidence type="ECO:0000313" key="1">
    <source>
        <dbReference type="EMBL" id="MDB9539196.1"/>
    </source>
</evidence>
<reference evidence="1 2" key="1">
    <citation type="submission" date="2023-01" db="EMBL/GenBank/DDBJ databases">
        <title>Genomes from the Australian National Cyanobacteria Reference Collection.</title>
        <authorList>
            <person name="Willis A."/>
            <person name="Lee E.M.F."/>
        </authorList>
    </citation>
    <scope>NUCLEOTIDE SEQUENCE [LARGE SCALE GENOMIC DNA]</scope>
    <source>
        <strain evidence="1 2">CS-1033</strain>
    </source>
</reference>
<dbReference type="Pfam" id="PF07845">
    <property type="entry name" value="DUF1636"/>
    <property type="match status" value="1"/>
</dbReference>
<accession>A0ABT5ARX9</accession>
<dbReference type="Gene3D" id="3.40.30.10">
    <property type="entry name" value="Glutaredoxin"/>
    <property type="match status" value="1"/>
</dbReference>
<proteinExistence type="predicted"/>
<dbReference type="EMBL" id="JAQMUH010000072">
    <property type="protein sequence ID" value="MDB9539196.1"/>
    <property type="molecule type" value="Genomic_DNA"/>
</dbReference>
<dbReference type="InterPro" id="IPR036249">
    <property type="entry name" value="Thioredoxin-like_sf"/>
</dbReference>
<gene>
    <name evidence="1" type="ORF">PN457_05885</name>
</gene>